<gene>
    <name evidence="1" type="ORF">GOP47_0009444</name>
</gene>
<organism evidence="1 2">
    <name type="scientific">Adiantum capillus-veneris</name>
    <name type="common">Maidenhair fern</name>
    <dbReference type="NCBI Taxonomy" id="13818"/>
    <lineage>
        <taxon>Eukaryota</taxon>
        <taxon>Viridiplantae</taxon>
        <taxon>Streptophyta</taxon>
        <taxon>Embryophyta</taxon>
        <taxon>Tracheophyta</taxon>
        <taxon>Polypodiopsida</taxon>
        <taxon>Polypodiidae</taxon>
        <taxon>Polypodiales</taxon>
        <taxon>Pteridineae</taxon>
        <taxon>Pteridaceae</taxon>
        <taxon>Vittarioideae</taxon>
        <taxon>Adiantum</taxon>
    </lineage>
</organism>
<name>A0A9D4ZH68_ADICA</name>
<dbReference type="EMBL" id="JABFUD020000009">
    <property type="protein sequence ID" value="KAI5075368.1"/>
    <property type="molecule type" value="Genomic_DNA"/>
</dbReference>
<accession>A0A9D4ZH68</accession>
<keyword evidence="2" id="KW-1185">Reference proteome</keyword>
<comment type="caution">
    <text evidence="1">The sequence shown here is derived from an EMBL/GenBank/DDBJ whole genome shotgun (WGS) entry which is preliminary data.</text>
</comment>
<evidence type="ECO:0000313" key="1">
    <source>
        <dbReference type="EMBL" id="KAI5075368.1"/>
    </source>
</evidence>
<protein>
    <submittedName>
        <fullName evidence="1">Uncharacterized protein</fullName>
    </submittedName>
</protein>
<reference evidence="1" key="1">
    <citation type="submission" date="2021-01" db="EMBL/GenBank/DDBJ databases">
        <title>Adiantum capillus-veneris genome.</title>
        <authorList>
            <person name="Fang Y."/>
            <person name="Liao Q."/>
        </authorList>
    </citation>
    <scope>NUCLEOTIDE SEQUENCE</scope>
    <source>
        <strain evidence="1">H3</strain>
        <tissue evidence="1">Leaf</tissue>
    </source>
</reference>
<dbReference type="AlphaFoldDB" id="A0A9D4ZH68"/>
<evidence type="ECO:0000313" key="2">
    <source>
        <dbReference type="Proteomes" id="UP000886520"/>
    </source>
</evidence>
<proteinExistence type="predicted"/>
<sequence>MAEGARDRNERRGLQVALIEWLSNPMNDKGWLSAVRNRRLKTHTSCVYDKGSDLSSGLTASAGSQKICKRFALNRLPNLPGSQQISPLLVMLNFHGQILVNKTYRLSSFTVDWNAPTHVESKRQLGLMK</sequence>
<dbReference type="Proteomes" id="UP000886520">
    <property type="component" value="Chromosome 9"/>
</dbReference>